<protein>
    <submittedName>
        <fullName evidence="1">Uncharacterized protein</fullName>
    </submittedName>
</protein>
<sequence>MDWKNTEIPFDAISALAYIIVDDVIKSAEQVVIKEQLEKAGIASPTVVPSREKFFAEPSSVAEAKYEVKNIKWLTCKEFTTTKGLMKIEEYMKTWELHKSWLHWTNYIEEEELQYSTRYHYRVRWSIPTCRKPIPRATANVYFIISISKIKPETLPVEVFFVLETNKFIHRPGVCRFKEKWLKDIIESKVILMETVNF</sequence>
<keyword evidence="2" id="KW-1185">Reference proteome</keyword>
<evidence type="ECO:0000313" key="2">
    <source>
        <dbReference type="Proteomes" id="UP000827872"/>
    </source>
</evidence>
<dbReference type="Proteomes" id="UP000827872">
    <property type="component" value="Linkage Group LG13"/>
</dbReference>
<proteinExistence type="predicted"/>
<name>A0ACB8FYH5_9SAUR</name>
<evidence type="ECO:0000313" key="1">
    <source>
        <dbReference type="EMBL" id="KAH8011797.1"/>
    </source>
</evidence>
<dbReference type="EMBL" id="CM037626">
    <property type="protein sequence ID" value="KAH8011797.1"/>
    <property type="molecule type" value="Genomic_DNA"/>
</dbReference>
<organism evidence="1 2">
    <name type="scientific">Sphaerodactylus townsendi</name>
    <dbReference type="NCBI Taxonomy" id="933632"/>
    <lineage>
        <taxon>Eukaryota</taxon>
        <taxon>Metazoa</taxon>
        <taxon>Chordata</taxon>
        <taxon>Craniata</taxon>
        <taxon>Vertebrata</taxon>
        <taxon>Euteleostomi</taxon>
        <taxon>Lepidosauria</taxon>
        <taxon>Squamata</taxon>
        <taxon>Bifurcata</taxon>
        <taxon>Gekkota</taxon>
        <taxon>Sphaerodactylidae</taxon>
        <taxon>Sphaerodactylus</taxon>
    </lineage>
</organism>
<reference evidence="1" key="1">
    <citation type="submission" date="2021-08" db="EMBL/GenBank/DDBJ databases">
        <title>The first chromosome-level gecko genome reveals the dynamic sex chromosomes of Neotropical dwarf geckos (Sphaerodactylidae: Sphaerodactylus).</title>
        <authorList>
            <person name="Pinto B.J."/>
            <person name="Keating S.E."/>
            <person name="Gamble T."/>
        </authorList>
    </citation>
    <scope>NUCLEOTIDE SEQUENCE</scope>
    <source>
        <strain evidence="1">TG3544</strain>
    </source>
</reference>
<comment type="caution">
    <text evidence="1">The sequence shown here is derived from an EMBL/GenBank/DDBJ whole genome shotgun (WGS) entry which is preliminary data.</text>
</comment>
<gene>
    <name evidence="1" type="ORF">K3G42_009364</name>
</gene>
<accession>A0ACB8FYH5</accession>